<comment type="caution">
    <text evidence="1">The sequence shown here is derived from an EMBL/GenBank/DDBJ whole genome shotgun (WGS) entry which is preliminary data.</text>
</comment>
<reference evidence="1 2" key="1">
    <citation type="journal article" date="2020" name="Phytopathology">
        <title>Genome Sequence Resources of Colletotrichum truncatum, C. plurivorum, C. musicola, and C. sojae: Four Species Pathogenic to Soybean (Glycine max).</title>
        <authorList>
            <person name="Rogerio F."/>
            <person name="Boufleur T.R."/>
            <person name="Ciampi-Guillardi M."/>
            <person name="Sukno S.A."/>
            <person name="Thon M.R."/>
            <person name="Massola Junior N.S."/>
            <person name="Baroncelli R."/>
        </authorList>
    </citation>
    <scope>NUCLEOTIDE SEQUENCE [LARGE SCALE GENOMIC DNA]</scope>
    <source>
        <strain evidence="1 2">CMES1059</strain>
    </source>
</reference>
<sequence>MLSFSVHNKNLISWDLSPLVYLPRSSHSLNTVTHSNMRSTTVAALMALAGLAQSTAVVSSSEDTCTETEHSTTPSVSSESQAYPVHTGTGLTTLTRITNSTGIWGPTGGPVTPPATLTSTYTATITHTITSCPPGVKPCAIGSVTTVVTTVTTTYCPETPPPVPCHNGKCDTPPDCNGEHCPRPNPPGKPPHPPANPPQKPPVDGKPPHPEPPHETKPGSPEHTPSYPPQKPPVKPPHHPPAEPSQKPSEDSPQPPAKTPGHPDEPTPVHPSPSAKKPTHSVVVAGASKEASKYITLALGVLGGAVFLL</sequence>
<protein>
    <submittedName>
        <fullName evidence="1">Wsc domain-containing protein</fullName>
    </submittedName>
</protein>
<evidence type="ECO:0000313" key="2">
    <source>
        <dbReference type="Proteomes" id="UP000805649"/>
    </source>
</evidence>
<dbReference type="EMBL" id="VUJX02000006">
    <property type="protein sequence ID" value="KAL0935441.1"/>
    <property type="molecule type" value="Genomic_DNA"/>
</dbReference>
<proteinExistence type="predicted"/>
<name>A0ACC3YU84_COLTU</name>
<accession>A0ACC3YU84</accession>
<gene>
    <name evidence="1" type="ORF">CTRU02_210032</name>
</gene>
<organism evidence="1 2">
    <name type="scientific">Colletotrichum truncatum</name>
    <name type="common">Anthracnose fungus</name>
    <name type="synonym">Colletotrichum capsici</name>
    <dbReference type="NCBI Taxonomy" id="5467"/>
    <lineage>
        <taxon>Eukaryota</taxon>
        <taxon>Fungi</taxon>
        <taxon>Dikarya</taxon>
        <taxon>Ascomycota</taxon>
        <taxon>Pezizomycotina</taxon>
        <taxon>Sordariomycetes</taxon>
        <taxon>Hypocreomycetidae</taxon>
        <taxon>Glomerellales</taxon>
        <taxon>Glomerellaceae</taxon>
        <taxon>Colletotrichum</taxon>
        <taxon>Colletotrichum truncatum species complex</taxon>
    </lineage>
</organism>
<dbReference type="Proteomes" id="UP000805649">
    <property type="component" value="Unassembled WGS sequence"/>
</dbReference>
<keyword evidence="2" id="KW-1185">Reference proteome</keyword>
<evidence type="ECO:0000313" key="1">
    <source>
        <dbReference type="EMBL" id="KAL0935441.1"/>
    </source>
</evidence>